<dbReference type="Proteomes" id="UP000199140">
    <property type="component" value="Unassembled WGS sequence"/>
</dbReference>
<dbReference type="Proteomes" id="UP000185487">
    <property type="component" value="Chromosome"/>
</dbReference>
<organism evidence="3 5">
    <name type="scientific">Methylobacterium phyllosphaerae</name>
    <dbReference type="NCBI Taxonomy" id="418223"/>
    <lineage>
        <taxon>Bacteria</taxon>
        <taxon>Pseudomonadati</taxon>
        <taxon>Pseudomonadota</taxon>
        <taxon>Alphaproteobacteria</taxon>
        <taxon>Hyphomicrobiales</taxon>
        <taxon>Methylobacteriaceae</taxon>
        <taxon>Methylobacterium</taxon>
    </lineage>
</organism>
<evidence type="ECO:0000313" key="5">
    <source>
        <dbReference type="Proteomes" id="UP000199140"/>
    </source>
</evidence>
<evidence type="ECO:0000313" key="3">
    <source>
        <dbReference type="EMBL" id="SFH01748.1"/>
    </source>
</evidence>
<keyword evidence="4" id="KW-1185">Reference proteome</keyword>
<reference evidence="3 5" key="2">
    <citation type="submission" date="2016-10" db="EMBL/GenBank/DDBJ databases">
        <authorList>
            <person name="Varghese N."/>
            <person name="Submissions S."/>
        </authorList>
    </citation>
    <scope>NUCLEOTIDE SEQUENCE [LARGE SCALE GENOMIC DNA]</scope>
    <source>
        <strain evidence="3 5">CBMB27</strain>
    </source>
</reference>
<sequence>MRRLLAAVCATIALSCCSPSGFSEADVQQIKNSIRDKFNADKNYSVDEVVLIKESATRLTGYVRLHHKLLGEMTRNCNASMAEDGRNYIWRCGS</sequence>
<reference evidence="2 4" key="1">
    <citation type="submission" date="2016-04" db="EMBL/GenBank/DDBJ databases">
        <title>Complete genome sequencing and analysis of CBMB27, Methylobacterium phyllosphaerae isolated from leaf tissues of rice (Oryza sativa L.).</title>
        <authorList>
            <person name="Lee Y."/>
            <person name="Hwangbo K."/>
            <person name="Chung H."/>
            <person name="Yoo J."/>
            <person name="Kim K.Y."/>
            <person name="Sa T.M."/>
            <person name="Um Y."/>
            <person name="Madhaiyan M."/>
        </authorList>
    </citation>
    <scope>NUCLEOTIDE SEQUENCE [LARGE SCALE GENOMIC DNA]</scope>
    <source>
        <strain evidence="2 4">CBMB27</strain>
    </source>
</reference>
<evidence type="ECO:0000313" key="4">
    <source>
        <dbReference type="Proteomes" id="UP000185487"/>
    </source>
</evidence>
<evidence type="ECO:0000313" key="2">
    <source>
        <dbReference type="EMBL" id="APT31908.1"/>
    </source>
</evidence>
<dbReference type="RefSeq" id="WP_075380557.1">
    <property type="nucleotide sequence ID" value="NZ_CP015367.1"/>
</dbReference>
<accession>A0AAE8L6X5</accession>
<dbReference type="KEGG" id="mphy:MCBMB27_02617"/>
<evidence type="ECO:0000256" key="1">
    <source>
        <dbReference type="SAM" id="SignalP"/>
    </source>
</evidence>
<dbReference type="EMBL" id="CP015367">
    <property type="protein sequence ID" value="APT31908.1"/>
    <property type="molecule type" value="Genomic_DNA"/>
</dbReference>
<keyword evidence="1" id="KW-0732">Signal</keyword>
<name>A0AAE8L6X5_9HYPH</name>
<feature type="signal peptide" evidence="1">
    <location>
        <begin position="1"/>
        <end position="25"/>
    </location>
</feature>
<proteinExistence type="predicted"/>
<dbReference type="PROSITE" id="PS51257">
    <property type="entry name" value="PROKAR_LIPOPROTEIN"/>
    <property type="match status" value="1"/>
</dbReference>
<gene>
    <name evidence="2" type="ORF">MCBMB27_02617</name>
    <name evidence="3" type="ORF">SAMN05192567_11250</name>
</gene>
<dbReference type="AlphaFoldDB" id="A0AAE8L6X5"/>
<dbReference type="EMBL" id="FOPK01000012">
    <property type="protein sequence ID" value="SFH01748.1"/>
    <property type="molecule type" value="Genomic_DNA"/>
</dbReference>
<protein>
    <submittedName>
        <fullName evidence="3">Uncharacterized protein</fullName>
    </submittedName>
</protein>
<feature type="chain" id="PRO_5042278932" evidence="1">
    <location>
        <begin position="26"/>
        <end position="94"/>
    </location>
</feature>